<comment type="similarity">
    <text evidence="2">Belongs to the GSP F family.</text>
</comment>
<keyword evidence="6 8" id="KW-1133">Transmembrane helix</keyword>
<dbReference type="InterPro" id="IPR003004">
    <property type="entry name" value="GspF/PilC"/>
</dbReference>
<evidence type="ECO:0000313" key="11">
    <source>
        <dbReference type="Proteomes" id="UP000177392"/>
    </source>
</evidence>
<keyword evidence="3" id="KW-1003">Cell membrane</keyword>
<feature type="domain" description="Type II secretion system protein GspF" evidence="9">
    <location>
        <begin position="270"/>
        <end position="391"/>
    </location>
</feature>
<sequence length="399" mass="44127">MATFGYQVRDRQGVLEAGTIEASSKDSVLDILQRRGYTVLSVAEKKKNAFSFSLRGRATAKDVVVLSRQLATLFEAQVPIIESLRTLAEETSKPALKDALGQILADVTGGLALSQAFAKHPKFFSAFYVNLIRSGEESGKLQEVFLYLADYVERSYYLTMKARNAMIYPAFILVAFVAVIILMLTVVIPGLLDIFEETGQELPIYTKALLYLSTLLRNYGIFLGFFFILAAIFLVRWKRTPDGAMFFARVQIKIPLVGDLYKKLFIARLADNLNILIASGIPILRAIEITRDVVGNLVFAHALEEAYKTVRGGGTISSAFKNTPEIPTLVTSMMRIGEATGRLDFILQKISKFYQQEVNSAVDNLVSLIEPILIVVLGLGIGFLLMSVLVPLYNLVGSL</sequence>
<feature type="domain" description="Type II secretion system protein GspF" evidence="9">
    <location>
        <begin position="67"/>
        <end position="189"/>
    </location>
</feature>
<dbReference type="FunFam" id="1.20.81.30:FF:000001">
    <property type="entry name" value="Type II secretion system protein F"/>
    <property type="match status" value="1"/>
</dbReference>
<dbReference type="Pfam" id="PF00482">
    <property type="entry name" value="T2SSF"/>
    <property type="match status" value="2"/>
</dbReference>
<comment type="subcellular location">
    <subcellularLocation>
        <location evidence="1">Cell inner membrane</location>
        <topology evidence="1">Multi-pass membrane protein</topology>
    </subcellularLocation>
</comment>
<evidence type="ECO:0000313" key="10">
    <source>
        <dbReference type="EMBL" id="OGZ93773.1"/>
    </source>
</evidence>
<comment type="caution">
    <text evidence="10">The sequence shown here is derived from an EMBL/GenBank/DDBJ whole genome shotgun (WGS) entry which is preliminary data.</text>
</comment>
<evidence type="ECO:0000256" key="2">
    <source>
        <dbReference type="ARBA" id="ARBA00005745"/>
    </source>
</evidence>
<gene>
    <name evidence="10" type="ORF">A2131_00915</name>
</gene>
<keyword evidence="4" id="KW-0997">Cell inner membrane</keyword>
<dbReference type="EMBL" id="MHQB01000028">
    <property type="protein sequence ID" value="OGZ93773.1"/>
    <property type="molecule type" value="Genomic_DNA"/>
</dbReference>
<evidence type="ECO:0000256" key="6">
    <source>
        <dbReference type="ARBA" id="ARBA00022989"/>
    </source>
</evidence>
<dbReference type="Proteomes" id="UP000177392">
    <property type="component" value="Unassembled WGS sequence"/>
</dbReference>
<feature type="transmembrane region" description="Helical" evidence="8">
    <location>
        <begin position="165"/>
        <end position="188"/>
    </location>
</feature>
<proteinExistence type="inferred from homology"/>
<dbReference type="Gene3D" id="1.20.81.30">
    <property type="entry name" value="Type II secretion system (T2SS), domain F"/>
    <property type="match status" value="2"/>
</dbReference>
<organism evidence="10 11">
    <name type="scientific">Candidatus Sungbacteria bacterium GWC2_49_10</name>
    <dbReference type="NCBI Taxonomy" id="1802263"/>
    <lineage>
        <taxon>Bacteria</taxon>
        <taxon>Candidatus Sungiibacteriota</taxon>
    </lineage>
</organism>
<feature type="transmembrane region" description="Helical" evidence="8">
    <location>
        <begin position="208"/>
        <end position="235"/>
    </location>
</feature>
<keyword evidence="5 8" id="KW-0812">Transmembrane</keyword>
<evidence type="ECO:0000256" key="8">
    <source>
        <dbReference type="SAM" id="Phobius"/>
    </source>
</evidence>
<evidence type="ECO:0000256" key="7">
    <source>
        <dbReference type="ARBA" id="ARBA00023136"/>
    </source>
</evidence>
<reference evidence="10 11" key="1">
    <citation type="journal article" date="2016" name="Nat. Commun.">
        <title>Thousands of microbial genomes shed light on interconnected biogeochemical processes in an aquifer system.</title>
        <authorList>
            <person name="Anantharaman K."/>
            <person name="Brown C.T."/>
            <person name="Hug L.A."/>
            <person name="Sharon I."/>
            <person name="Castelle C.J."/>
            <person name="Probst A.J."/>
            <person name="Thomas B.C."/>
            <person name="Singh A."/>
            <person name="Wilkins M.J."/>
            <person name="Karaoz U."/>
            <person name="Brodie E.L."/>
            <person name="Williams K.H."/>
            <person name="Hubbard S.S."/>
            <person name="Banfield J.F."/>
        </authorList>
    </citation>
    <scope>NUCLEOTIDE SEQUENCE [LARGE SCALE GENOMIC DNA]</scope>
</reference>
<evidence type="ECO:0000256" key="4">
    <source>
        <dbReference type="ARBA" id="ARBA00022519"/>
    </source>
</evidence>
<protein>
    <recommendedName>
        <fullName evidence="9">Type II secretion system protein GspF domain-containing protein</fullName>
    </recommendedName>
</protein>
<dbReference type="PRINTS" id="PR00812">
    <property type="entry name" value="BCTERIALGSPF"/>
</dbReference>
<dbReference type="InterPro" id="IPR042094">
    <property type="entry name" value="T2SS_GspF_sf"/>
</dbReference>
<dbReference type="PANTHER" id="PTHR30012:SF0">
    <property type="entry name" value="TYPE II SECRETION SYSTEM PROTEIN F-RELATED"/>
    <property type="match status" value="1"/>
</dbReference>
<evidence type="ECO:0000256" key="1">
    <source>
        <dbReference type="ARBA" id="ARBA00004429"/>
    </source>
</evidence>
<dbReference type="GO" id="GO:0005886">
    <property type="term" value="C:plasma membrane"/>
    <property type="evidence" value="ECO:0007669"/>
    <property type="project" value="UniProtKB-SubCell"/>
</dbReference>
<feature type="transmembrane region" description="Helical" evidence="8">
    <location>
        <begin position="372"/>
        <end position="393"/>
    </location>
</feature>
<dbReference type="GO" id="GO:0015628">
    <property type="term" value="P:protein secretion by the type II secretion system"/>
    <property type="evidence" value="ECO:0007669"/>
    <property type="project" value="TreeGrafter"/>
</dbReference>
<accession>A0A1G2K3M4</accession>
<evidence type="ECO:0000256" key="3">
    <source>
        <dbReference type="ARBA" id="ARBA00022475"/>
    </source>
</evidence>
<evidence type="ECO:0000259" key="9">
    <source>
        <dbReference type="Pfam" id="PF00482"/>
    </source>
</evidence>
<dbReference type="AlphaFoldDB" id="A0A1G2K3M4"/>
<evidence type="ECO:0000256" key="5">
    <source>
        <dbReference type="ARBA" id="ARBA00022692"/>
    </source>
</evidence>
<name>A0A1G2K3M4_9BACT</name>
<dbReference type="PANTHER" id="PTHR30012">
    <property type="entry name" value="GENERAL SECRETION PATHWAY PROTEIN"/>
    <property type="match status" value="1"/>
</dbReference>
<dbReference type="InterPro" id="IPR018076">
    <property type="entry name" value="T2SS_GspF_dom"/>
</dbReference>
<keyword evidence="7 8" id="KW-0472">Membrane</keyword>